<comment type="caution">
    <text evidence="1">The sequence shown here is derived from an EMBL/GenBank/DDBJ whole genome shotgun (WGS) entry which is preliminary data.</text>
</comment>
<dbReference type="EMBL" id="QKYT01000967">
    <property type="protein sequence ID" value="RIA80445.1"/>
    <property type="molecule type" value="Genomic_DNA"/>
</dbReference>
<evidence type="ECO:0000313" key="2">
    <source>
        <dbReference type="Proteomes" id="UP000265703"/>
    </source>
</evidence>
<reference evidence="1 2" key="1">
    <citation type="submission" date="2018-06" db="EMBL/GenBank/DDBJ databases">
        <title>Comparative genomics reveals the genomic features of Rhizophagus irregularis, R. cerebriforme, R. diaphanum and Gigaspora rosea, and their symbiotic lifestyle signature.</title>
        <authorList>
            <person name="Morin E."/>
            <person name="San Clemente H."/>
            <person name="Chen E.C.H."/>
            <person name="De La Providencia I."/>
            <person name="Hainaut M."/>
            <person name="Kuo A."/>
            <person name="Kohler A."/>
            <person name="Murat C."/>
            <person name="Tang N."/>
            <person name="Roy S."/>
            <person name="Loubradou J."/>
            <person name="Henrissat B."/>
            <person name="Grigoriev I.V."/>
            <person name="Corradi N."/>
            <person name="Roux C."/>
            <person name="Martin F.M."/>
        </authorList>
    </citation>
    <scope>NUCLEOTIDE SEQUENCE [LARGE SCALE GENOMIC DNA]</scope>
    <source>
        <strain evidence="1 2">DAOM 227022</strain>
    </source>
</reference>
<keyword evidence="2" id="KW-1185">Reference proteome</keyword>
<accession>A0A397S812</accession>
<evidence type="ECO:0000313" key="1">
    <source>
        <dbReference type="EMBL" id="RIA80445.1"/>
    </source>
</evidence>
<protein>
    <submittedName>
        <fullName evidence="1">Uncharacterized protein</fullName>
    </submittedName>
</protein>
<organism evidence="1 2">
    <name type="scientific">Glomus cerebriforme</name>
    <dbReference type="NCBI Taxonomy" id="658196"/>
    <lineage>
        <taxon>Eukaryota</taxon>
        <taxon>Fungi</taxon>
        <taxon>Fungi incertae sedis</taxon>
        <taxon>Mucoromycota</taxon>
        <taxon>Glomeromycotina</taxon>
        <taxon>Glomeromycetes</taxon>
        <taxon>Glomerales</taxon>
        <taxon>Glomeraceae</taxon>
        <taxon>Glomus</taxon>
    </lineage>
</organism>
<dbReference type="Proteomes" id="UP000265703">
    <property type="component" value="Unassembled WGS sequence"/>
</dbReference>
<proteinExistence type="predicted"/>
<gene>
    <name evidence="1" type="ORF">C1645_792537</name>
</gene>
<sequence length="229" mass="26193">MPQLFQNNSEITQEYLNSPEMNYDNILTSPQIIQIPSQRTIQSEQPVTNIMNLIESQYYEPSIPLNQSPKNEPPDENNLNCFDDFQIDDNVINNLNDEMLSSFNNHNHTFNNDVINSPENSSEEINDLLIFPTINSYDETNQNSNYAPVTTQVNNNNTTMPSFYTSIINNIPVYGDQIAPILSITSTPYMSQNSYTDNSNSIDDSLQSYDMGFLNEWANEELIGNLYRS</sequence>
<dbReference type="AlphaFoldDB" id="A0A397S812"/>
<name>A0A397S812_9GLOM</name>